<dbReference type="EMBL" id="JADYXP020000014">
    <property type="protein sequence ID" value="KAL0110255.1"/>
    <property type="molecule type" value="Genomic_DNA"/>
</dbReference>
<protein>
    <submittedName>
        <fullName evidence="1">Uncharacterized protein</fullName>
    </submittedName>
</protein>
<sequence>MGRLVELIAQKILFPTSLRPSNTHVLPTASLLHIFDFYNIFLYVARVQSIIVSLWYISLVSPNVNAVKQYETSCTQELEIQSFPHTAPLANMYHVSVT</sequence>
<organism evidence="1 2">
    <name type="scientific">Cardiocondyla obscurior</name>
    <dbReference type="NCBI Taxonomy" id="286306"/>
    <lineage>
        <taxon>Eukaryota</taxon>
        <taxon>Metazoa</taxon>
        <taxon>Ecdysozoa</taxon>
        <taxon>Arthropoda</taxon>
        <taxon>Hexapoda</taxon>
        <taxon>Insecta</taxon>
        <taxon>Pterygota</taxon>
        <taxon>Neoptera</taxon>
        <taxon>Endopterygota</taxon>
        <taxon>Hymenoptera</taxon>
        <taxon>Apocrita</taxon>
        <taxon>Aculeata</taxon>
        <taxon>Formicoidea</taxon>
        <taxon>Formicidae</taxon>
        <taxon>Myrmicinae</taxon>
        <taxon>Cardiocondyla</taxon>
    </lineage>
</organism>
<proteinExistence type="predicted"/>
<name>A0AAW2F4W3_9HYME</name>
<accession>A0AAW2F4W3</accession>
<reference evidence="1 2" key="1">
    <citation type="submission" date="2023-03" db="EMBL/GenBank/DDBJ databases">
        <title>High recombination rates correlate with genetic variation in Cardiocondyla obscurior ants.</title>
        <authorList>
            <person name="Errbii M."/>
        </authorList>
    </citation>
    <scope>NUCLEOTIDE SEQUENCE [LARGE SCALE GENOMIC DNA]</scope>
    <source>
        <strain evidence="1">Alpha-2009</strain>
        <tissue evidence="1">Whole body</tissue>
    </source>
</reference>
<dbReference type="Proteomes" id="UP001430953">
    <property type="component" value="Unassembled WGS sequence"/>
</dbReference>
<evidence type="ECO:0000313" key="1">
    <source>
        <dbReference type="EMBL" id="KAL0110255.1"/>
    </source>
</evidence>
<keyword evidence="2" id="KW-1185">Reference proteome</keyword>
<evidence type="ECO:0000313" key="2">
    <source>
        <dbReference type="Proteomes" id="UP001430953"/>
    </source>
</evidence>
<comment type="caution">
    <text evidence="1">The sequence shown here is derived from an EMBL/GenBank/DDBJ whole genome shotgun (WGS) entry which is preliminary data.</text>
</comment>
<gene>
    <name evidence="1" type="ORF">PUN28_013720</name>
</gene>
<dbReference type="AlphaFoldDB" id="A0AAW2F4W3"/>